<evidence type="ECO:0000313" key="2">
    <source>
        <dbReference type="Proteomes" id="UP001060085"/>
    </source>
</evidence>
<dbReference type="Proteomes" id="UP001060085">
    <property type="component" value="Linkage Group LG01"/>
</dbReference>
<protein>
    <submittedName>
        <fullName evidence="1">Uncharacterized protein</fullName>
    </submittedName>
</protein>
<gene>
    <name evidence="1" type="ORF">M9H77_02421</name>
</gene>
<sequence>MGYTWTNPLWEWIEAIGRQEIVYSKLVRARSNCYQDEEYGGNVYGGRHHRDGHFTHRSQMGTGNFSSRAKAFDLIAYEDCCESSPYDAHKGYHGSHDYRDQNCGRESFKRK</sequence>
<evidence type="ECO:0000313" key="1">
    <source>
        <dbReference type="EMBL" id="KAI5681194.1"/>
    </source>
</evidence>
<comment type="caution">
    <text evidence="1">The sequence shown here is derived from an EMBL/GenBank/DDBJ whole genome shotgun (WGS) entry which is preliminary data.</text>
</comment>
<accession>A0ACC0C8S7</accession>
<name>A0ACC0C8S7_CATRO</name>
<reference evidence="2" key="1">
    <citation type="journal article" date="2023" name="Nat. Plants">
        <title>Single-cell RNA sequencing provides a high-resolution roadmap for understanding the multicellular compartmentation of specialized metabolism.</title>
        <authorList>
            <person name="Sun S."/>
            <person name="Shen X."/>
            <person name="Li Y."/>
            <person name="Li Y."/>
            <person name="Wang S."/>
            <person name="Li R."/>
            <person name="Zhang H."/>
            <person name="Shen G."/>
            <person name="Guo B."/>
            <person name="Wei J."/>
            <person name="Xu J."/>
            <person name="St-Pierre B."/>
            <person name="Chen S."/>
            <person name="Sun C."/>
        </authorList>
    </citation>
    <scope>NUCLEOTIDE SEQUENCE [LARGE SCALE GENOMIC DNA]</scope>
</reference>
<dbReference type="EMBL" id="CM044701">
    <property type="protein sequence ID" value="KAI5681194.1"/>
    <property type="molecule type" value="Genomic_DNA"/>
</dbReference>
<keyword evidence="2" id="KW-1185">Reference proteome</keyword>
<proteinExistence type="predicted"/>
<organism evidence="1 2">
    <name type="scientific">Catharanthus roseus</name>
    <name type="common">Madagascar periwinkle</name>
    <name type="synonym">Vinca rosea</name>
    <dbReference type="NCBI Taxonomy" id="4058"/>
    <lineage>
        <taxon>Eukaryota</taxon>
        <taxon>Viridiplantae</taxon>
        <taxon>Streptophyta</taxon>
        <taxon>Embryophyta</taxon>
        <taxon>Tracheophyta</taxon>
        <taxon>Spermatophyta</taxon>
        <taxon>Magnoliopsida</taxon>
        <taxon>eudicotyledons</taxon>
        <taxon>Gunneridae</taxon>
        <taxon>Pentapetalae</taxon>
        <taxon>asterids</taxon>
        <taxon>lamiids</taxon>
        <taxon>Gentianales</taxon>
        <taxon>Apocynaceae</taxon>
        <taxon>Rauvolfioideae</taxon>
        <taxon>Vinceae</taxon>
        <taxon>Catharanthinae</taxon>
        <taxon>Catharanthus</taxon>
    </lineage>
</organism>